<dbReference type="EMBL" id="QHCS01000001">
    <property type="protein sequence ID" value="RHX88711.1"/>
    <property type="molecule type" value="Genomic_DNA"/>
</dbReference>
<reference evidence="4" key="1">
    <citation type="submission" date="2018-05" db="EMBL/GenBank/DDBJ databases">
        <title>Leptospira yasudae sp. nov. and Leptospira stimsonii sp. nov., two pathogenic species of the genus Leptospira isolated from environmental sources.</title>
        <authorList>
            <person name="Casanovas-Massana A."/>
            <person name="Hamond C."/>
            <person name="Santos L.A."/>
            <person name="Hacker K.P."/>
            <person name="Balassiano I."/>
            <person name="Medeiros M.A."/>
            <person name="Reis M.G."/>
            <person name="Ko A.I."/>
            <person name="Wunder E.A."/>
        </authorList>
    </citation>
    <scope>NUCLEOTIDE SEQUENCE [LARGE SCALE GENOMIC DNA]</scope>
    <source>
        <strain evidence="4">AMB6-RJ</strain>
    </source>
</reference>
<organism evidence="3 4">
    <name type="scientific">Leptospira stimsonii</name>
    <dbReference type="NCBI Taxonomy" id="2202203"/>
    <lineage>
        <taxon>Bacteria</taxon>
        <taxon>Pseudomonadati</taxon>
        <taxon>Spirochaetota</taxon>
        <taxon>Spirochaetia</taxon>
        <taxon>Leptospirales</taxon>
        <taxon>Leptospiraceae</taxon>
        <taxon>Leptospira</taxon>
    </lineage>
</organism>
<dbReference type="InterPro" id="IPR046540">
    <property type="entry name" value="DMFA2_C"/>
</dbReference>
<evidence type="ECO:0000313" key="4">
    <source>
        <dbReference type="Proteomes" id="UP000266669"/>
    </source>
</evidence>
<accession>A0A8B3CTX3</accession>
<evidence type="ECO:0000259" key="2">
    <source>
        <dbReference type="Pfam" id="PF20254"/>
    </source>
</evidence>
<dbReference type="Pfam" id="PF18885">
    <property type="entry name" value="DUF5648"/>
    <property type="match status" value="2"/>
</dbReference>
<protein>
    <submittedName>
        <fullName evidence="3">Uncharacterized protein</fullName>
    </submittedName>
</protein>
<name>A0A8B3CTX3_9LEPT</name>
<feature type="domain" description="N,N-dimethylformamidase beta subunit-like C-terminal" evidence="2">
    <location>
        <begin position="266"/>
        <end position="691"/>
    </location>
</feature>
<proteinExistence type="predicted"/>
<gene>
    <name evidence="3" type="ORF">DLM78_07260</name>
</gene>
<evidence type="ECO:0000313" key="3">
    <source>
        <dbReference type="EMBL" id="RHX88711.1"/>
    </source>
</evidence>
<dbReference type="Proteomes" id="UP000266669">
    <property type="component" value="Unassembled WGS sequence"/>
</dbReference>
<comment type="caution">
    <text evidence="3">The sequence shown here is derived from an EMBL/GenBank/DDBJ whole genome shotgun (WGS) entry which is preliminary data.</text>
</comment>
<dbReference type="RefSeq" id="WP_118981223.1">
    <property type="nucleotide sequence ID" value="NZ_QHCS01000001.1"/>
</dbReference>
<dbReference type="Pfam" id="PF20254">
    <property type="entry name" value="DMFA2_C"/>
    <property type="match status" value="1"/>
</dbReference>
<feature type="domain" description="DUF5648" evidence="1">
    <location>
        <begin position="760"/>
        <end position="869"/>
    </location>
</feature>
<dbReference type="AlphaFoldDB" id="A0A8B3CTX3"/>
<evidence type="ECO:0000259" key="1">
    <source>
        <dbReference type="Pfam" id="PF18885"/>
    </source>
</evidence>
<feature type="domain" description="DUF5648" evidence="1">
    <location>
        <begin position="83"/>
        <end position="193"/>
    </location>
</feature>
<sequence length="873" mass="98665">MLRIAFLLFFSITFQFCNSDTTGLFGSLFSDTRKEGSISIRNQLQNTQTIPASSLMLPIYSYEYRDTFGSQVFYYSLDSNTPTDWTPKGAAFYAFNNQRPGTVPIYQYYAVDSGGYYRFMYSSNLYCAIGTSCGWYNSGIAFYAYPNARNYTKPVFAYVVDSPQQRFLYSANAYVGVGGNWLGWTNAGTAFYVPQFRLYTSHDYIEGYSSTTSVAPGGEIKFYLNDPLAQATPSSFLPQFYKVESSIDRGQDREIDPNNNTPAVTLNTQNIDSCTVAGCSWPVTFSKTIPSTWTPGLYYLNLGTPARNIFFVVRPVVPASTSKILMVLPFSTWQAYNKWGKVGSYGAPVQSVDYDFSPYVSFDRPYWEGVDIYRHFDFIANMLDQSLPAPNPGNLKYEVEFASDIDLHRDPNLLSPYQLIMMVGHNEYISKPMRLNLDQFVMNGGNFAIFGGNTAWWQIRLAPNSFGDPDRILICYKEKESQRKDPFSDESNNQLTLAEKLTATKNWHDPSLGYPENQTFGLGYLYGTIYGPDPNDQRLEPISDRGWPPGSALQFEVKQAEHWVYNLTGLQNFQGFGLFYNADGTVKDGLTGSSSAEGDSLQFICENNQCPNPYPGLTDGKRLYPTGQDGAPMNFQILAYMDAIPNQLKNYQHSNNQEMAEKHFGAMMGVFENNGTVFNGGLYNWQLGLNHQRESGSQNTVSQIVWNVINKLKQPKTLLQKATTAIYQYSDFFNNNQSLYYSRLPFLPKNFYRFGTPIPYQYDGQAFYAFDRALSGTVPIYQYQVQDSDGLFRFMYSPNQFCPVGTGCLGWNNIGIAFYAYLSQQPGTIPVYAYSVDSPVQRFLYTPNLYCATGTDCLGWHNNGPAFYVPDSK</sequence>
<dbReference type="InterPro" id="IPR043708">
    <property type="entry name" value="DUF5648"/>
</dbReference>